<comment type="caution">
    <text evidence="1">The sequence shown here is derived from an EMBL/GenBank/DDBJ whole genome shotgun (WGS) entry which is preliminary data.</text>
</comment>
<organism evidence="1 2">
    <name type="scientific">Microbacterium radiodurans</name>
    <dbReference type="NCBI Taxonomy" id="661398"/>
    <lineage>
        <taxon>Bacteria</taxon>
        <taxon>Bacillati</taxon>
        <taxon>Actinomycetota</taxon>
        <taxon>Actinomycetes</taxon>
        <taxon>Micrococcales</taxon>
        <taxon>Microbacteriaceae</taxon>
        <taxon>Microbacterium</taxon>
    </lineage>
</organism>
<dbReference type="Pfam" id="PF14081">
    <property type="entry name" value="DUF4262"/>
    <property type="match status" value="1"/>
</dbReference>
<evidence type="ECO:0000313" key="1">
    <source>
        <dbReference type="EMBL" id="KAA9086855.1"/>
    </source>
</evidence>
<protein>
    <submittedName>
        <fullName evidence="1">DUF4262 domain-containing protein</fullName>
    </submittedName>
</protein>
<dbReference type="InterPro" id="IPR025358">
    <property type="entry name" value="DUF4262"/>
</dbReference>
<reference evidence="2" key="1">
    <citation type="submission" date="2019-09" db="EMBL/GenBank/DDBJ databases">
        <title>Mumia zhuanghuii sp. nov. isolated from the intestinal contents of plateau pika (Ochotona curzoniae) in the Qinghai-Tibet plateau of China.</title>
        <authorList>
            <person name="Tian Z."/>
        </authorList>
    </citation>
    <scope>NUCLEOTIDE SEQUENCE [LARGE SCALE GENOMIC DNA]</scope>
    <source>
        <strain evidence="2">DSM 25564</strain>
    </source>
</reference>
<dbReference type="RefSeq" id="WP_150419024.1">
    <property type="nucleotide sequence ID" value="NZ_VYRZ01000002.1"/>
</dbReference>
<evidence type="ECO:0000313" key="2">
    <source>
        <dbReference type="Proteomes" id="UP000327039"/>
    </source>
</evidence>
<sequence>MSPHDAGPVINTVAERVRAGHVLTVGEVVTFDDWTHRVTVEEVPNPGEILFSANGHYGLPPFASVPAFQLTYDDLEGRFPWDEGYSRPSWLQPRPGGFRA</sequence>
<accession>A0A5J5IQY1</accession>
<dbReference type="EMBL" id="VYRZ01000002">
    <property type="protein sequence ID" value="KAA9086855.1"/>
    <property type="molecule type" value="Genomic_DNA"/>
</dbReference>
<name>A0A5J5IQY1_9MICO</name>
<gene>
    <name evidence="1" type="ORF">F6B42_07650</name>
</gene>
<dbReference type="OrthoDB" id="511192at2"/>
<keyword evidence="2" id="KW-1185">Reference proteome</keyword>
<dbReference type="Proteomes" id="UP000327039">
    <property type="component" value="Unassembled WGS sequence"/>
</dbReference>
<dbReference type="AlphaFoldDB" id="A0A5J5IQY1"/>
<proteinExistence type="predicted"/>